<feature type="transmembrane region" description="Helical" evidence="7">
    <location>
        <begin position="66"/>
        <end position="85"/>
    </location>
</feature>
<dbReference type="GO" id="GO:0005886">
    <property type="term" value="C:plasma membrane"/>
    <property type="evidence" value="ECO:0007669"/>
    <property type="project" value="UniProtKB-SubCell"/>
</dbReference>
<dbReference type="Gene3D" id="1.20.1630.10">
    <property type="entry name" value="Formate dehydrogenase/DMSO reductase domain"/>
    <property type="match status" value="1"/>
</dbReference>
<evidence type="ECO:0000256" key="6">
    <source>
        <dbReference type="ARBA" id="ARBA00023136"/>
    </source>
</evidence>
<keyword evidence="6 7" id="KW-0472">Membrane</keyword>
<evidence type="ECO:0000256" key="1">
    <source>
        <dbReference type="ARBA" id="ARBA00004651"/>
    </source>
</evidence>
<dbReference type="EMBL" id="CP025066">
    <property type="protein sequence ID" value="AUX10301.1"/>
    <property type="molecule type" value="Genomic_DNA"/>
</dbReference>
<feature type="transmembrane region" description="Helical" evidence="7">
    <location>
        <begin position="292"/>
        <end position="318"/>
    </location>
</feature>
<dbReference type="InterPro" id="IPR052049">
    <property type="entry name" value="Electron_transfer_protein"/>
</dbReference>
<proteinExistence type="inferred from homology"/>
<feature type="transmembrane region" description="Helical" evidence="7">
    <location>
        <begin position="105"/>
        <end position="125"/>
    </location>
</feature>
<dbReference type="InterPro" id="IPR005614">
    <property type="entry name" value="NrfD-like"/>
</dbReference>
<dbReference type="KEGG" id="hdf:AArcSl_2683"/>
<reference evidence="9" key="1">
    <citation type="submission" date="2017-11" db="EMBL/GenBank/DDBJ databases">
        <title>Phenotypic and genomic properties of facultatively anaerobic sulfur-reducing natronoarchaea from hypersaline soda lakes.</title>
        <authorList>
            <person name="Sorokin D.Y."/>
            <person name="Kublanov I.V."/>
            <person name="Roman P."/>
            <person name="Sinninghe Damste J.S."/>
            <person name="Golyshin P.N."/>
            <person name="Rojo D."/>
            <person name="Ciordia S."/>
            <person name="Mena M.D.C."/>
            <person name="Ferrer M."/>
            <person name="Messina E."/>
            <person name="Smedile F."/>
            <person name="La Spada G."/>
            <person name="La Cono V."/>
            <person name="Yakimov M.M."/>
        </authorList>
    </citation>
    <scope>NUCLEOTIDE SEQUENCE [LARGE SCALE GENOMIC DNA]</scope>
    <source>
        <strain evidence="9">AArc-Sl</strain>
    </source>
</reference>
<feature type="transmembrane region" description="Helical" evidence="7">
    <location>
        <begin position="260"/>
        <end position="280"/>
    </location>
</feature>
<evidence type="ECO:0000313" key="8">
    <source>
        <dbReference type="EMBL" id="AUX10301.1"/>
    </source>
</evidence>
<keyword evidence="9" id="KW-1185">Reference proteome</keyword>
<sequence length="384" mass="40905">MIGLYGIYQALSVGAVTFGITDQFPWGLLVSTYEFFLLMGAGIVISVVSLALIFHVRGAEIVLKRSIFVGIAAVTAGLFSITISLGRPERPFVHAFLNANLSSPIWWVVLFAGSLIAVLVLLAVLMELDNFVDAPVMEAVGVISFIVALGVILGAGYIFGMVESRPYWGGIFAPLYFLLTAITSGLALVAFVVIAEFKIRDESMCIELEEFMTRPVAVGLGALVGLTLLFAFLKGIYGLTATSDTVAMAYQQMLLGSFAPIYWGVGIFVGLVVPLGLLAYPKTRTINGVFASAAAVIVGVFVTRYEFVVGGQVVALVADPGYEYPIASYSPSLVEGALVVFAVALCGLVYTIGMRWFALDIIPEFAQTDMSSCTGGPMKGDDDD</sequence>
<keyword evidence="5 7" id="KW-1133">Transmembrane helix</keyword>
<feature type="transmembrane region" description="Helical" evidence="7">
    <location>
        <begin position="35"/>
        <end position="54"/>
    </location>
</feature>
<organism evidence="8 9">
    <name type="scientific">Halalkaliarchaeum desulfuricum</name>
    <dbReference type="NCBI Taxonomy" id="2055893"/>
    <lineage>
        <taxon>Archaea</taxon>
        <taxon>Methanobacteriati</taxon>
        <taxon>Methanobacteriota</taxon>
        <taxon>Stenosarchaea group</taxon>
        <taxon>Halobacteria</taxon>
        <taxon>Halobacteriales</taxon>
        <taxon>Haloferacaceae</taxon>
        <taxon>Halalkaliarchaeum</taxon>
    </lineage>
</organism>
<keyword evidence="3" id="KW-1003">Cell membrane</keyword>
<feature type="transmembrane region" description="Helical" evidence="7">
    <location>
        <begin position="216"/>
        <end position="240"/>
    </location>
</feature>
<dbReference type="Proteomes" id="UP000263012">
    <property type="component" value="Chromosome"/>
</dbReference>
<keyword evidence="4 7" id="KW-0812">Transmembrane</keyword>
<gene>
    <name evidence="8" type="ORF">AArcSl_2683</name>
</gene>
<dbReference type="PANTHER" id="PTHR34856">
    <property type="entry name" value="PROTEIN NRFD"/>
    <property type="match status" value="1"/>
</dbReference>
<evidence type="ECO:0000256" key="2">
    <source>
        <dbReference type="ARBA" id="ARBA00008929"/>
    </source>
</evidence>
<evidence type="ECO:0000256" key="5">
    <source>
        <dbReference type="ARBA" id="ARBA00022989"/>
    </source>
</evidence>
<comment type="subcellular location">
    <subcellularLocation>
        <location evidence="1">Cell membrane</location>
        <topology evidence="1">Multi-pass membrane protein</topology>
    </subcellularLocation>
</comment>
<accession>A0A343TMH9</accession>
<comment type="similarity">
    <text evidence="2">Belongs to the NrfD family.</text>
</comment>
<evidence type="ECO:0000256" key="4">
    <source>
        <dbReference type="ARBA" id="ARBA00022692"/>
    </source>
</evidence>
<feature type="transmembrane region" description="Helical" evidence="7">
    <location>
        <begin position="338"/>
        <end position="358"/>
    </location>
</feature>
<protein>
    <submittedName>
        <fullName evidence="8">Polysulfide reductase NrfD</fullName>
    </submittedName>
</protein>
<dbReference type="PANTHER" id="PTHR34856:SF2">
    <property type="entry name" value="PROTEIN NRFD"/>
    <property type="match status" value="1"/>
</dbReference>
<evidence type="ECO:0000256" key="7">
    <source>
        <dbReference type="SAM" id="Phobius"/>
    </source>
</evidence>
<evidence type="ECO:0000313" key="9">
    <source>
        <dbReference type="Proteomes" id="UP000263012"/>
    </source>
</evidence>
<dbReference type="Pfam" id="PF03916">
    <property type="entry name" value="NrfD"/>
    <property type="match status" value="1"/>
</dbReference>
<dbReference type="AlphaFoldDB" id="A0A343TMH9"/>
<feature type="transmembrane region" description="Helical" evidence="7">
    <location>
        <begin position="137"/>
        <end position="159"/>
    </location>
</feature>
<name>A0A343TMH9_9EURY</name>
<feature type="transmembrane region" description="Helical" evidence="7">
    <location>
        <begin position="171"/>
        <end position="195"/>
    </location>
</feature>
<evidence type="ECO:0000256" key="3">
    <source>
        <dbReference type="ARBA" id="ARBA00022475"/>
    </source>
</evidence>